<sequence>MTHNFSLKMMTRASLFAALTAVGAYIAIPFPLSPAPVSLQTLFVLLAGLVLGKKWGAASMAVYLLAGAAGLPVFAGGAGGIGYFAGPTGGYLAGFVPAAFVIGAISEKRAGIVFDAAALALGSLIIYALGVSWLTFHTGFSFSKTLMIGMVPFLPGDALKIAAAVWIAGRIRPGTRPELIQPDLDRPKPPTPAPPSD</sequence>
<accession>A0A484HM19</accession>
<dbReference type="PANTHER" id="PTHR34295">
    <property type="entry name" value="BIOTIN TRANSPORTER BIOY"/>
    <property type="match status" value="1"/>
</dbReference>
<feature type="transmembrane region" description="Helical" evidence="4">
    <location>
        <begin position="112"/>
        <end position="134"/>
    </location>
</feature>
<protein>
    <recommendedName>
        <fullName evidence="2">Biotin transporter</fullName>
    </recommendedName>
</protein>
<evidence type="ECO:0000256" key="1">
    <source>
        <dbReference type="ARBA" id="ARBA00010692"/>
    </source>
</evidence>
<dbReference type="GO" id="GO:0005886">
    <property type="term" value="C:plasma membrane"/>
    <property type="evidence" value="ECO:0007669"/>
    <property type="project" value="UniProtKB-SubCell"/>
</dbReference>
<evidence type="ECO:0000256" key="3">
    <source>
        <dbReference type="SAM" id="MobiDB-lite"/>
    </source>
</evidence>
<feature type="transmembrane region" description="Helical" evidence="4">
    <location>
        <begin position="63"/>
        <end position="83"/>
    </location>
</feature>
<reference evidence="5" key="1">
    <citation type="submission" date="2019-01" db="EMBL/GenBank/DDBJ databases">
        <authorList>
            <consortium name="Genoscope - CEA"/>
            <person name="William W."/>
        </authorList>
    </citation>
    <scope>NUCLEOTIDE SEQUENCE</scope>
    <source>
        <strain evidence="5">CR-1</strain>
    </source>
</reference>
<dbReference type="InterPro" id="IPR003784">
    <property type="entry name" value="BioY"/>
</dbReference>
<keyword evidence="2" id="KW-0813">Transport</keyword>
<dbReference type="GO" id="GO:0015225">
    <property type="term" value="F:biotin transmembrane transporter activity"/>
    <property type="evidence" value="ECO:0007669"/>
    <property type="project" value="UniProtKB-UniRule"/>
</dbReference>
<evidence type="ECO:0000313" key="5">
    <source>
        <dbReference type="EMBL" id="VEN75270.1"/>
    </source>
</evidence>
<feature type="transmembrane region" description="Helical" evidence="4">
    <location>
        <begin position="146"/>
        <end position="168"/>
    </location>
</feature>
<proteinExistence type="inferred from homology"/>
<comment type="similarity">
    <text evidence="1 2">Belongs to the BioY family.</text>
</comment>
<dbReference type="Pfam" id="PF02632">
    <property type="entry name" value="BioY"/>
    <property type="match status" value="1"/>
</dbReference>
<dbReference type="PANTHER" id="PTHR34295:SF1">
    <property type="entry name" value="BIOTIN TRANSPORTER BIOY"/>
    <property type="match status" value="1"/>
</dbReference>
<keyword evidence="2 4" id="KW-0472">Membrane</keyword>
<keyword evidence="4" id="KW-1133">Transmembrane helix</keyword>
<keyword evidence="4" id="KW-0812">Transmembrane</keyword>
<keyword evidence="2" id="KW-1003">Cell membrane</keyword>
<feature type="transmembrane region" description="Helical" evidence="4">
    <location>
        <begin position="89"/>
        <end position="105"/>
    </location>
</feature>
<feature type="region of interest" description="Disordered" evidence="3">
    <location>
        <begin position="177"/>
        <end position="197"/>
    </location>
</feature>
<dbReference type="Gene3D" id="1.10.1760.20">
    <property type="match status" value="1"/>
</dbReference>
<dbReference type="PIRSF" id="PIRSF016661">
    <property type="entry name" value="BioY"/>
    <property type="match status" value="1"/>
</dbReference>
<gene>
    <name evidence="5" type="primary">bioY</name>
    <name evidence="5" type="ORF">EPICR_70112</name>
</gene>
<dbReference type="EMBL" id="CAACVI010000050">
    <property type="protein sequence ID" value="VEN75270.1"/>
    <property type="molecule type" value="Genomic_DNA"/>
</dbReference>
<evidence type="ECO:0000256" key="2">
    <source>
        <dbReference type="PIRNR" id="PIRNR016661"/>
    </source>
</evidence>
<dbReference type="AlphaFoldDB" id="A0A484HM19"/>
<organism evidence="5">
    <name type="scientific">uncultured Desulfobacteraceae bacterium</name>
    <dbReference type="NCBI Taxonomy" id="218296"/>
    <lineage>
        <taxon>Bacteria</taxon>
        <taxon>Pseudomonadati</taxon>
        <taxon>Thermodesulfobacteriota</taxon>
        <taxon>Desulfobacteria</taxon>
        <taxon>Desulfobacterales</taxon>
        <taxon>Desulfobacteraceae</taxon>
        <taxon>environmental samples</taxon>
    </lineage>
</organism>
<feature type="transmembrane region" description="Helical" evidence="4">
    <location>
        <begin position="34"/>
        <end position="51"/>
    </location>
</feature>
<evidence type="ECO:0000256" key="4">
    <source>
        <dbReference type="SAM" id="Phobius"/>
    </source>
</evidence>
<comment type="subcellular location">
    <subcellularLocation>
        <location evidence="2">Cell membrane</location>
        <topology evidence="2">Multi-pass membrane protein</topology>
    </subcellularLocation>
</comment>
<name>A0A484HM19_9BACT</name>